<dbReference type="HOGENOM" id="CLU_052782_2_0_9"/>
<protein>
    <submittedName>
        <fullName evidence="2">Methionine sulfoxide reductase A</fullName>
        <ecNumber evidence="2">1.8.4.11</ecNumber>
    </submittedName>
</protein>
<evidence type="ECO:0000259" key="1">
    <source>
        <dbReference type="Pfam" id="PF14267"/>
    </source>
</evidence>
<dbReference type="InterPro" id="IPR025579">
    <property type="entry name" value="DUF4357"/>
</dbReference>
<keyword evidence="3" id="KW-1185">Reference proteome</keyword>
<evidence type="ECO:0000313" key="3">
    <source>
        <dbReference type="Proteomes" id="UP000004067"/>
    </source>
</evidence>
<dbReference type="Proteomes" id="UP000004067">
    <property type="component" value="Unassembled WGS sequence"/>
</dbReference>
<keyword evidence="2" id="KW-0560">Oxidoreductase</keyword>
<dbReference type="EC" id="1.8.4.11" evidence="2"/>
<accession>F5RN64</accession>
<dbReference type="STRING" id="888060.HMPREF9081_1700"/>
<sequence>MARGKNINVFLMDDTPIGRIKCTLSNWTGTVYKIPRTSLEKCKDRDDLKQSGVYFLFGTSDETEKPLAYIGQAGNRKNGKGILHRLLEHKKDDYWNEAVVFTTSNNSFGPTEISFLENKFCNLAIDAQRYEIKNGNEPTQGNITEEKESELEEFTEKARIIMGVLGHKIFEPLSTTVSEEQISNFIEKRTNVIFYLSRKIRKLGRTIEAKGKHTAEGFVVLQGSKVSPVEDSTISAGISKRRRKAHISDGILLEDMLFSSPSAAARFLVGQSTNGLIAWKTENGTTLKEYENLMLE</sequence>
<dbReference type="CDD" id="cd10447">
    <property type="entry name" value="GIY-YIG_unchar_2"/>
    <property type="match status" value="1"/>
</dbReference>
<comment type="caution">
    <text evidence="2">The sequence shown here is derived from an EMBL/GenBank/DDBJ whole genome shotgun (WGS) entry which is preliminary data.</text>
</comment>
<dbReference type="GO" id="GO:0008113">
    <property type="term" value="F:peptide-methionine (S)-S-oxide reductase activity"/>
    <property type="evidence" value="ECO:0007669"/>
    <property type="project" value="UniProtKB-EC"/>
</dbReference>
<proteinExistence type="predicted"/>
<dbReference type="AlphaFoldDB" id="F5RN64"/>
<evidence type="ECO:0000313" key="2">
    <source>
        <dbReference type="EMBL" id="EGK59196.1"/>
    </source>
</evidence>
<feature type="domain" description="DUF4357" evidence="1">
    <location>
        <begin position="251"/>
        <end position="287"/>
    </location>
</feature>
<dbReference type="OrthoDB" id="2656488at2"/>
<organism evidence="2 3">
    <name type="scientific">Centipeda periodontii DSM 2778</name>
    <dbReference type="NCBI Taxonomy" id="888060"/>
    <lineage>
        <taxon>Bacteria</taxon>
        <taxon>Bacillati</taxon>
        <taxon>Bacillota</taxon>
        <taxon>Negativicutes</taxon>
        <taxon>Selenomonadales</taxon>
        <taxon>Selenomonadaceae</taxon>
        <taxon>Centipeda</taxon>
    </lineage>
</organism>
<dbReference type="Pfam" id="PF14267">
    <property type="entry name" value="DUF4357"/>
    <property type="match status" value="1"/>
</dbReference>
<reference evidence="2 3" key="1">
    <citation type="submission" date="2011-04" db="EMBL/GenBank/DDBJ databases">
        <authorList>
            <person name="Muzny D."/>
            <person name="Qin X."/>
            <person name="Deng J."/>
            <person name="Jiang H."/>
            <person name="Liu Y."/>
            <person name="Qu J."/>
            <person name="Song X.-Z."/>
            <person name="Zhang L."/>
            <person name="Thornton R."/>
            <person name="Coyle M."/>
            <person name="Francisco L."/>
            <person name="Jackson L."/>
            <person name="Javaid M."/>
            <person name="Korchina V."/>
            <person name="Kovar C."/>
            <person name="Mata R."/>
            <person name="Mathew T."/>
            <person name="Ngo R."/>
            <person name="Nguyen L."/>
            <person name="Nguyen N."/>
            <person name="Okwuonu G."/>
            <person name="Ongeri F."/>
            <person name="Pham C."/>
            <person name="Simmons D."/>
            <person name="Wilczek-Boney K."/>
            <person name="Hale W."/>
            <person name="Jakkamsetti A."/>
            <person name="Pham P."/>
            <person name="Ruth R."/>
            <person name="San Lucas F."/>
            <person name="Warren J."/>
            <person name="Zhang J."/>
            <person name="Zhao Z."/>
            <person name="Zhou C."/>
            <person name="Zhu D."/>
            <person name="Lee S."/>
            <person name="Bess C."/>
            <person name="Blankenburg K."/>
            <person name="Forbes L."/>
            <person name="Fu Q."/>
            <person name="Gubbala S."/>
            <person name="Hirani K."/>
            <person name="Jayaseelan J.C."/>
            <person name="Lara F."/>
            <person name="Munidasa M."/>
            <person name="Palculict T."/>
            <person name="Patil S."/>
            <person name="Pu L.-L."/>
            <person name="Saada N."/>
            <person name="Tang L."/>
            <person name="Weissenberger G."/>
            <person name="Zhu Y."/>
            <person name="Hemphill L."/>
            <person name="Shang Y."/>
            <person name="Youmans B."/>
            <person name="Ayvaz T."/>
            <person name="Ross M."/>
            <person name="Santibanez J."/>
            <person name="Aqrawi P."/>
            <person name="Gross S."/>
            <person name="Joshi V."/>
            <person name="Fowler G."/>
            <person name="Nazareth L."/>
            <person name="Reid J."/>
            <person name="Worley K."/>
            <person name="Petrosino J."/>
            <person name="Highlander S."/>
            <person name="Gibbs R."/>
        </authorList>
    </citation>
    <scope>NUCLEOTIDE SEQUENCE [LARGE SCALE GENOMIC DNA]</scope>
    <source>
        <strain evidence="2 3">DSM 2778</strain>
    </source>
</reference>
<gene>
    <name evidence="2" type="primary">msrA</name>
    <name evidence="2" type="ORF">HMPREF9081_1700</name>
</gene>
<name>F5RN64_9FIRM</name>
<dbReference type="RefSeq" id="WP_006306690.1">
    <property type="nucleotide sequence ID" value="NZ_GL892076.1"/>
</dbReference>
<dbReference type="eggNOG" id="COG0322">
    <property type="taxonomic scope" value="Bacteria"/>
</dbReference>
<dbReference type="EMBL" id="AFHQ01000038">
    <property type="protein sequence ID" value="EGK59196.1"/>
    <property type="molecule type" value="Genomic_DNA"/>
</dbReference>